<evidence type="ECO:0000256" key="2">
    <source>
        <dbReference type="SAM" id="SignalP"/>
    </source>
</evidence>
<dbReference type="EMBL" id="VSRR010000476">
    <property type="protein sequence ID" value="MPC16085.1"/>
    <property type="molecule type" value="Genomic_DNA"/>
</dbReference>
<protein>
    <submittedName>
        <fullName evidence="3">Uncharacterized protein</fullName>
    </submittedName>
</protein>
<organism evidence="3 4">
    <name type="scientific">Portunus trituberculatus</name>
    <name type="common">Swimming crab</name>
    <name type="synonym">Neptunus trituberculatus</name>
    <dbReference type="NCBI Taxonomy" id="210409"/>
    <lineage>
        <taxon>Eukaryota</taxon>
        <taxon>Metazoa</taxon>
        <taxon>Ecdysozoa</taxon>
        <taxon>Arthropoda</taxon>
        <taxon>Crustacea</taxon>
        <taxon>Multicrustacea</taxon>
        <taxon>Malacostraca</taxon>
        <taxon>Eumalacostraca</taxon>
        <taxon>Eucarida</taxon>
        <taxon>Decapoda</taxon>
        <taxon>Pleocyemata</taxon>
        <taxon>Brachyura</taxon>
        <taxon>Eubrachyura</taxon>
        <taxon>Portunoidea</taxon>
        <taxon>Portunidae</taxon>
        <taxon>Portuninae</taxon>
        <taxon>Portunus</taxon>
    </lineage>
</organism>
<comment type="caution">
    <text evidence="3">The sequence shown here is derived from an EMBL/GenBank/DDBJ whole genome shotgun (WGS) entry which is preliminary data.</text>
</comment>
<dbReference type="Proteomes" id="UP000324222">
    <property type="component" value="Unassembled WGS sequence"/>
</dbReference>
<keyword evidence="2" id="KW-0732">Signal</keyword>
<feature type="chain" id="PRO_5022705067" evidence="2">
    <location>
        <begin position="28"/>
        <end position="62"/>
    </location>
</feature>
<keyword evidence="4" id="KW-1185">Reference proteome</keyword>
<reference evidence="3 4" key="1">
    <citation type="submission" date="2019-05" db="EMBL/GenBank/DDBJ databases">
        <title>Another draft genome of Portunus trituberculatus and its Hox gene families provides insights of decapod evolution.</title>
        <authorList>
            <person name="Jeong J.-H."/>
            <person name="Song I."/>
            <person name="Kim S."/>
            <person name="Choi T."/>
            <person name="Kim D."/>
            <person name="Ryu S."/>
            <person name="Kim W."/>
        </authorList>
    </citation>
    <scope>NUCLEOTIDE SEQUENCE [LARGE SCALE GENOMIC DNA]</scope>
    <source>
        <tissue evidence="3">Muscle</tissue>
    </source>
</reference>
<dbReference type="AlphaFoldDB" id="A0A5B7D438"/>
<feature type="signal peptide" evidence="2">
    <location>
        <begin position="1"/>
        <end position="27"/>
    </location>
</feature>
<feature type="region of interest" description="Disordered" evidence="1">
    <location>
        <begin position="42"/>
        <end position="62"/>
    </location>
</feature>
<feature type="compositionally biased region" description="Polar residues" evidence="1">
    <location>
        <begin position="44"/>
        <end position="62"/>
    </location>
</feature>
<proteinExistence type="predicted"/>
<evidence type="ECO:0000256" key="1">
    <source>
        <dbReference type="SAM" id="MobiDB-lite"/>
    </source>
</evidence>
<sequence length="62" mass="6581">MDTGPHEHNAQALSIHLLVGFLKALLQEWVPYLTLGRGCPSALHGSTTTSSSSFANMSRGSV</sequence>
<evidence type="ECO:0000313" key="3">
    <source>
        <dbReference type="EMBL" id="MPC16085.1"/>
    </source>
</evidence>
<gene>
    <name evidence="3" type="ORF">E2C01_008900</name>
</gene>
<evidence type="ECO:0000313" key="4">
    <source>
        <dbReference type="Proteomes" id="UP000324222"/>
    </source>
</evidence>
<name>A0A5B7D438_PORTR</name>
<accession>A0A5B7D438</accession>